<evidence type="ECO:0000256" key="9">
    <source>
        <dbReference type="ARBA" id="ARBA00022777"/>
    </source>
</evidence>
<dbReference type="PROSITE" id="PS50109">
    <property type="entry name" value="HIS_KIN"/>
    <property type="match status" value="1"/>
</dbReference>
<evidence type="ECO:0000256" key="7">
    <source>
        <dbReference type="ARBA" id="ARBA00022692"/>
    </source>
</evidence>
<evidence type="ECO:0000256" key="3">
    <source>
        <dbReference type="ARBA" id="ARBA00012438"/>
    </source>
</evidence>
<dbReference type="AlphaFoldDB" id="A0A0Q3VRC1"/>
<sequence length="589" mass="64893">MFELLLTMLERLGIIVTIAFILTRFQFFRDMIYGEKLNRHQQYTAILFFGFFGIIGTYSGLSLNTDTHVFNRWAIELSADEALANSRVIGVVLSGLFGGYKVGIGAGLIAGIHRFTLGGFTGIACGSATIISGILAGFFHWKNKYVKLSTAFFIGALAESIQMLIILLIARPFDKALTLVEIIGLPMIIANGLGSALFLLIIKNVMNEEEKAGASQAQLALRIADQTLVYLRKGLNTDTALAVCTILHTEIQTKAVALTNLTDILAHVGVGDDHHKPNSPIQTQITRDVIQNGKLIVANDQTIHCRVASCPLGAAVIAPLKQRGETIGTLKFYFSNNKEVSSLAIELISGLSELLSNQLEISEADKAYQLAKEAEIKALQAQISPHFLFNSLNIIVSLIRIDPDKARKLLVSLSHFLRQNLTTTTVSLTTLEQELKHTKAYLSIEETRFVDKLRVFYEIDEEALLEKIPPLTLQPIVENAIKHGIKDRDHDCIIKVSIKKQQAMTYVKVIDNGQGINEEKVKRIGKETIQSESGSGLALYNVNRRLTMMFGTNSALSIKSEFGKGSTIGFAIPRAEEVINEEYNQSVNS</sequence>
<dbReference type="PANTHER" id="PTHR34220">
    <property type="entry name" value="SENSOR HISTIDINE KINASE YPDA"/>
    <property type="match status" value="1"/>
</dbReference>
<keyword evidence="13 14" id="KW-0472">Membrane</keyword>
<keyword evidence="12" id="KW-0902">Two-component regulatory system</keyword>
<name>A0A0Q3VRC1_9BACI</name>
<dbReference type="SUPFAM" id="SSF55874">
    <property type="entry name" value="ATPase domain of HSP90 chaperone/DNA topoisomerase II/histidine kinase"/>
    <property type="match status" value="1"/>
</dbReference>
<evidence type="ECO:0000256" key="14">
    <source>
        <dbReference type="SAM" id="Phobius"/>
    </source>
</evidence>
<evidence type="ECO:0000313" key="16">
    <source>
        <dbReference type="EMBL" id="KQL27591.1"/>
    </source>
</evidence>
<dbReference type="Pfam" id="PF06580">
    <property type="entry name" value="His_kinase"/>
    <property type="match status" value="1"/>
</dbReference>
<comment type="caution">
    <text evidence="16">The sequence shown here is derived from an EMBL/GenBank/DDBJ whole genome shotgun (WGS) entry which is preliminary data.</text>
</comment>
<protein>
    <recommendedName>
        <fullName evidence="3">histidine kinase</fullName>
        <ecNumber evidence="3">2.7.13.3</ecNumber>
    </recommendedName>
</protein>
<dbReference type="PATRIC" id="fig|1637975.4.peg.5607"/>
<keyword evidence="9 16" id="KW-0418">Kinase</keyword>
<evidence type="ECO:0000256" key="4">
    <source>
        <dbReference type="ARBA" id="ARBA00022475"/>
    </source>
</evidence>
<reference evidence="16 17" key="1">
    <citation type="submission" date="2015-09" db="EMBL/GenBank/DDBJ databases">
        <title>Genome sequencing project for genomic taxonomy and phylogenomics of Bacillus-like bacteria.</title>
        <authorList>
            <person name="Liu B."/>
            <person name="Wang J."/>
            <person name="Zhu Y."/>
            <person name="Liu G."/>
            <person name="Chen Q."/>
            <person name="Chen Z."/>
            <person name="Lan J."/>
            <person name="Che J."/>
            <person name="Ge C."/>
            <person name="Shi H."/>
            <person name="Pan Z."/>
            <person name="Liu X."/>
        </authorList>
    </citation>
    <scope>NUCLEOTIDE SEQUENCE [LARGE SCALE GENOMIC DNA]</scope>
    <source>
        <strain evidence="16 17">FJAT-18043</strain>
    </source>
</reference>
<keyword evidence="6" id="KW-0808">Transferase</keyword>
<keyword evidence="17" id="KW-1185">Reference proteome</keyword>
<feature type="transmembrane region" description="Helical" evidence="14">
    <location>
        <begin position="182"/>
        <end position="202"/>
    </location>
</feature>
<accession>A0A0Q3VRC1</accession>
<evidence type="ECO:0000259" key="15">
    <source>
        <dbReference type="PROSITE" id="PS50109"/>
    </source>
</evidence>
<evidence type="ECO:0000256" key="2">
    <source>
        <dbReference type="ARBA" id="ARBA00004651"/>
    </source>
</evidence>
<dbReference type="Gene3D" id="3.30.450.40">
    <property type="match status" value="1"/>
</dbReference>
<dbReference type="Pfam" id="PF07694">
    <property type="entry name" value="5TM-5TMR_LYT"/>
    <property type="match status" value="1"/>
</dbReference>
<dbReference type="InterPro" id="IPR050640">
    <property type="entry name" value="Bact_2-comp_sensor_kinase"/>
</dbReference>
<evidence type="ECO:0000256" key="10">
    <source>
        <dbReference type="ARBA" id="ARBA00022840"/>
    </source>
</evidence>
<keyword evidence="7 14" id="KW-0812">Transmembrane</keyword>
<dbReference type="InterPro" id="IPR005467">
    <property type="entry name" value="His_kinase_dom"/>
</dbReference>
<dbReference type="SMART" id="SM00387">
    <property type="entry name" value="HATPase_c"/>
    <property type="match status" value="1"/>
</dbReference>
<dbReference type="SMART" id="SM00065">
    <property type="entry name" value="GAF"/>
    <property type="match status" value="1"/>
</dbReference>
<dbReference type="EMBL" id="LJIX01000003">
    <property type="protein sequence ID" value="KQL27591.1"/>
    <property type="molecule type" value="Genomic_DNA"/>
</dbReference>
<evidence type="ECO:0000313" key="17">
    <source>
        <dbReference type="Proteomes" id="UP000050996"/>
    </source>
</evidence>
<gene>
    <name evidence="16" type="ORF">AN957_01265</name>
</gene>
<comment type="catalytic activity">
    <reaction evidence="1">
        <text>ATP + protein L-histidine = ADP + protein N-phospho-L-histidine.</text>
        <dbReference type="EC" id="2.7.13.3"/>
    </reaction>
</comment>
<evidence type="ECO:0000256" key="12">
    <source>
        <dbReference type="ARBA" id="ARBA00023012"/>
    </source>
</evidence>
<dbReference type="PANTHER" id="PTHR34220:SF7">
    <property type="entry name" value="SENSOR HISTIDINE KINASE YPDA"/>
    <property type="match status" value="1"/>
</dbReference>
<evidence type="ECO:0000256" key="8">
    <source>
        <dbReference type="ARBA" id="ARBA00022741"/>
    </source>
</evidence>
<dbReference type="SUPFAM" id="SSF55781">
    <property type="entry name" value="GAF domain-like"/>
    <property type="match status" value="1"/>
</dbReference>
<dbReference type="GO" id="GO:0000155">
    <property type="term" value="F:phosphorelay sensor kinase activity"/>
    <property type="evidence" value="ECO:0007669"/>
    <property type="project" value="InterPro"/>
</dbReference>
<dbReference type="EC" id="2.7.13.3" evidence="3"/>
<comment type="subcellular location">
    <subcellularLocation>
        <location evidence="2">Cell membrane</location>
        <topology evidence="2">Multi-pass membrane protein</topology>
    </subcellularLocation>
</comment>
<dbReference type="InterPro" id="IPR003018">
    <property type="entry name" value="GAF"/>
</dbReference>
<dbReference type="GO" id="GO:0071555">
    <property type="term" value="P:cell wall organization"/>
    <property type="evidence" value="ECO:0007669"/>
    <property type="project" value="InterPro"/>
</dbReference>
<dbReference type="InterPro" id="IPR036890">
    <property type="entry name" value="HATPase_C_sf"/>
</dbReference>
<evidence type="ECO:0000256" key="5">
    <source>
        <dbReference type="ARBA" id="ARBA00022553"/>
    </source>
</evidence>
<keyword evidence="4" id="KW-1003">Cell membrane</keyword>
<feature type="transmembrane region" description="Helical" evidence="14">
    <location>
        <begin position="88"/>
        <end position="110"/>
    </location>
</feature>
<dbReference type="PRINTS" id="PR00344">
    <property type="entry name" value="BCTRLSENSOR"/>
</dbReference>
<dbReference type="Proteomes" id="UP000050996">
    <property type="component" value="Unassembled WGS sequence"/>
</dbReference>
<dbReference type="RefSeq" id="WP_056681898.1">
    <property type="nucleotide sequence ID" value="NZ_LJIX01000003.1"/>
</dbReference>
<keyword evidence="8" id="KW-0547">Nucleotide-binding</keyword>
<dbReference type="InterPro" id="IPR003594">
    <property type="entry name" value="HATPase_dom"/>
</dbReference>
<feature type="transmembrane region" description="Helical" evidence="14">
    <location>
        <begin position="117"/>
        <end position="139"/>
    </location>
</feature>
<evidence type="ECO:0000256" key="1">
    <source>
        <dbReference type="ARBA" id="ARBA00000085"/>
    </source>
</evidence>
<keyword evidence="11 14" id="KW-1133">Transmembrane helix</keyword>
<dbReference type="InterPro" id="IPR029016">
    <property type="entry name" value="GAF-like_dom_sf"/>
</dbReference>
<dbReference type="GO" id="GO:0005524">
    <property type="term" value="F:ATP binding"/>
    <property type="evidence" value="ECO:0007669"/>
    <property type="project" value="UniProtKB-KW"/>
</dbReference>
<dbReference type="InterPro" id="IPR010559">
    <property type="entry name" value="Sig_transdc_His_kin_internal"/>
</dbReference>
<feature type="domain" description="Histidine kinase" evidence="15">
    <location>
        <begin position="473"/>
        <end position="576"/>
    </location>
</feature>
<dbReference type="InterPro" id="IPR011620">
    <property type="entry name" value="Sig_transdc_His_kinase_LytS_TM"/>
</dbReference>
<feature type="transmembrane region" description="Helical" evidence="14">
    <location>
        <begin position="151"/>
        <end position="170"/>
    </location>
</feature>
<feature type="transmembrane region" description="Helical" evidence="14">
    <location>
        <begin position="43"/>
        <end position="61"/>
    </location>
</feature>
<organism evidence="16 17">
    <name type="scientific">Cytobacillus solani</name>
    <dbReference type="NCBI Taxonomy" id="1637975"/>
    <lineage>
        <taxon>Bacteria</taxon>
        <taxon>Bacillati</taxon>
        <taxon>Bacillota</taxon>
        <taxon>Bacilli</taxon>
        <taxon>Bacillales</taxon>
        <taxon>Bacillaceae</taxon>
        <taxon>Cytobacillus</taxon>
    </lineage>
</organism>
<evidence type="ECO:0000256" key="13">
    <source>
        <dbReference type="ARBA" id="ARBA00023136"/>
    </source>
</evidence>
<dbReference type="Gene3D" id="3.30.565.10">
    <property type="entry name" value="Histidine kinase-like ATPase, C-terminal domain"/>
    <property type="match status" value="1"/>
</dbReference>
<dbReference type="InterPro" id="IPR004358">
    <property type="entry name" value="Sig_transdc_His_kin-like_C"/>
</dbReference>
<proteinExistence type="predicted"/>
<feature type="transmembrane region" description="Helical" evidence="14">
    <location>
        <begin position="12"/>
        <end position="31"/>
    </location>
</feature>
<keyword evidence="5" id="KW-0597">Phosphoprotein</keyword>
<dbReference type="Pfam" id="PF02518">
    <property type="entry name" value="HATPase_c"/>
    <property type="match status" value="1"/>
</dbReference>
<dbReference type="STRING" id="1637975.AN957_01265"/>
<evidence type="ECO:0000256" key="6">
    <source>
        <dbReference type="ARBA" id="ARBA00022679"/>
    </source>
</evidence>
<evidence type="ECO:0000256" key="11">
    <source>
        <dbReference type="ARBA" id="ARBA00022989"/>
    </source>
</evidence>
<dbReference type="GO" id="GO:0005886">
    <property type="term" value="C:plasma membrane"/>
    <property type="evidence" value="ECO:0007669"/>
    <property type="project" value="UniProtKB-SubCell"/>
</dbReference>
<keyword evidence="10" id="KW-0067">ATP-binding</keyword>